<feature type="region of interest" description="Disordered" evidence="1">
    <location>
        <begin position="539"/>
        <end position="629"/>
    </location>
</feature>
<organism evidence="2">
    <name type="scientific">Tanacetum cinerariifolium</name>
    <name type="common">Dalmatian daisy</name>
    <name type="synonym">Chrysanthemum cinerariifolium</name>
    <dbReference type="NCBI Taxonomy" id="118510"/>
    <lineage>
        <taxon>Eukaryota</taxon>
        <taxon>Viridiplantae</taxon>
        <taxon>Streptophyta</taxon>
        <taxon>Embryophyta</taxon>
        <taxon>Tracheophyta</taxon>
        <taxon>Spermatophyta</taxon>
        <taxon>Magnoliopsida</taxon>
        <taxon>eudicotyledons</taxon>
        <taxon>Gunneridae</taxon>
        <taxon>Pentapetalae</taxon>
        <taxon>asterids</taxon>
        <taxon>campanulids</taxon>
        <taxon>Asterales</taxon>
        <taxon>Asteraceae</taxon>
        <taxon>Asteroideae</taxon>
        <taxon>Anthemideae</taxon>
        <taxon>Anthemidinae</taxon>
        <taxon>Tanacetum</taxon>
    </lineage>
</organism>
<dbReference type="EMBL" id="BKCJ010006698">
    <property type="protein sequence ID" value="GEU73487.1"/>
    <property type="molecule type" value="Genomic_DNA"/>
</dbReference>
<dbReference type="AlphaFoldDB" id="A0A6L2MJQ8"/>
<accession>A0A6L2MJQ8</accession>
<sequence>MNTTQAQHKSLNDSLVSPADHLEFEKCNTRFKTDIKPKEETFQVVLDALALTPFYQAILIIADVLAIYMQESWATITVHKSSIRFMINKKKFSFDVEIFREIIQICPKILGQESEELLLEQEVLSFIRDLGHTGDITYLTDVNVDYLHQPRRAFATFINKEKRLEWTRFVCPVLKSSRDRSILRRNKIFWHTARYDTMFTSMRCISKHEDTQVYGTILPKHLTNQAMLESKAYQTYYAFSYEEKSLKPKSKKDFHISHASSSGDRTDLESGVLDEQQQKTSGTNEGSNTIPRALDVPIYASESNKESWGESDEEDDDEDNFEDDADINDDDSDDNDESDDKRTESNNDEIPDPNKSNEEHDEEEEYVDEFNIKEDEKIDEEEDDEVTKELYKDSRFEQEEEDAHVTLTHVLDTQKTEGPTQRSSVSSDSTSKLLNLDNPSHTNTMIASLMDTTVHHEITSATTVPPPPPFFIPLQQEATPTPTPTTSEATASFTYLLNFAYSSYEAAATSEFELTKILIDKIEKNKSFDVGVEMKEIKIESPAGSDRGTKRRKSSKDAESSRDSRSKENKSSSTSKHANQSQHKSFGKSAHAEEPSHTVEDSSMQQDQEFVTRDNNEKPADMEGGDLRRPYLTSVTKTNVVTHELKWIEDFVPELWSPVQLKYDQHAYLGTSHWGPKRQTFYGYASNFTSSKDVYYKIRIIAVTRLKIMKKYDYGHMEEIEVHRDDQKLYTFKKNQRNLPRDIPLDSVVVLRYEKRSKSKNKRKVPTEIELVLEQTQQDTSYEVSISAEGVEELKRKVKIKREKKEALLTLRQKPSQYICCQESQR</sequence>
<feature type="compositionally biased region" description="Basic and acidic residues" evidence="1">
    <location>
        <begin position="610"/>
        <end position="629"/>
    </location>
</feature>
<feature type="compositionally biased region" description="Acidic residues" evidence="1">
    <location>
        <begin position="359"/>
        <end position="368"/>
    </location>
</feature>
<feature type="compositionally biased region" description="Polar residues" evidence="1">
    <location>
        <begin position="278"/>
        <end position="290"/>
    </location>
</feature>
<feature type="region of interest" description="Disordered" evidence="1">
    <location>
        <begin position="250"/>
        <end position="388"/>
    </location>
</feature>
<comment type="caution">
    <text evidence="2">The sequence shown here is derived from an EMBL/GenBank/DDBJ whole genome shotgun (WGS) entry which is preliminary data.</text>
</comment>
<feature type="compositionally biased region" description="Basic and acidic residues" evidence="1">
    <location>
        <begin position="555"/>
        <end position="570"/>
    </location>
</feature>
<gene>
    <name evidence="2" type="ORF">Tci_045465</name>
</gene>
<feature type="compositionally biased region" description="Polar residues" evidence="1">
    <location>
        <begin position="411"/>
        <end position="422"/>
    </location>
</feature>
<feature type="compositionally biased region" description="Basic and acidic residues" evidence="1">
    <location>
        <begin position="590"/>
        <end position="600"/>
    </location>
</feature>
<evidence type="ECO:0000313" key="2">
    <source>
        <dbReference type="EMBL" id="GEU73487.1"/>
    </source>
</evidence>
<feature type="region of interest" description="Disordered" evidence="1">
    <location>
        <begin position="409"/>
        <end position="438"/>
    </location>
</feature>
<proteinExistence type="predicted"/>
<feature type="compositionally biased region" description="Acidic residues" evidence="1">
    <location>
        <begin position="377"/>
        <end position="386"/>
    </location>
</feature>
<reference evidence="2" key="1">
    <citation type="journal article" date="2019" name="Sci. Rep.">
        <title>Draft genome of Tanacetum cinerariifolium, the natural source of mosquito coil.</title>
        <authorList>
            <person name="Yamashiro T."/>
            <person name="Shiraishi A."/>
            <person name="Satake H."/>
            <person name="Nakayama K."/>
        </authorList>
    </citation>
    <scope>NUCLEOTIDE SEQUENCE</scope>
</reference>
<evidence type="ECO:0000256" key="1">
    <source>
        <dbReference type="SAM" id="MobiDB-lite"/>
    </source>
</evidence>
<feature type="compositionally biased region" description="Acidic residues" evidence="1">
    <location>
        <begin position="309"/>
        <end position="338"/>
    </location>
</feature>
<protein>
    <submittedName>
        <fullName evidence="2">Uncharacterized protein</fullName>
    </submittedName>
</protein>
<name>A0A6L2MJQ8_TANCI</name>